<evidence type="ECO:0000313" key="1">
    <source>
        <dbReference type="EMBL" id="KAK5820373.1"/>
    </source>
</evidence>
<organism evidence="1 2">
    <name type="scientific">Gossypium arboreum</name>
    <name type="common">Tree cotton</name>
    <name type="synonym">Gossypium nanking</name>
    <dbReference type="NCBI Taxonomy" id="29729"/>
    <lineage>
        <taxon>Eukaryota</taxon>
        <taxon>Viridiplantae</taxon>
        <taxon>Streptophyta</taxon>
        <taxon>Embryophyta</taxon>
        <taxon>Tracheophyta</taxon>
        <taxon>Spermatophyta</taxon>
        <taxon>Magnoliopsida</taxon>
        <taxon>eudicotyledons</taxon>
        <taxon>Gunneridae</taxon>
        <taxon>Pentapetalae</taxon>
        <taxon>rosids</taxon>
        <taxon>malvids</taxon>
        <taxon>Malvales</taxon>
        <taxon>Malvaceae</taxon>
        <taxon>Malvoideae</taxon>
        <taxon>Gossypium</taxon>
    </lineage>
</organism>
<gene>
    <name evidence="1" type="ORF">PVK06_025420</name>
</gene>
<dbReference type="EMBL" id="JARKNE010000007">
    <property type="protein sequence ID" value="KAK5820373.1"/>
    <property type="molecule type" value="Genomic_DNA"/>
</dbReference>
<evidence type="ECO:0000313" key="2">
    <source>
        <dbReference type="Proteomes" id="UP001358586"/>
    </source>
</evidence>
<dbReference type="Proteomes" id="UP001358586">
    <property type="component" value="Chromosome 7"/>
</dbReference>
<accession>A0ABR0PGR6</accession>
<proteinExistence type="predicted"/>
<protein>
    <submittedName>
        <fullName evidence="1">Uncharacterized protein</fullName>
    </submittedName>
</protein>
<comment type="caution">
    <text evidence="1">The sequence shown here is derived from an EMBL/GenBank/DDBJ whole genome shotgun (WGS) entry which is preliminary data.</text>
</comment>
<keyword evidence="2" id="KW-1185">Reference proteome</keyword>
<sequence>MTDYGIIMLRRVRRLMKIEGQWCIRYVPRDFKKVVDCLAKLSLAGKSSLHVYNSAPIEVLELFQ</sequence>
<name>A0ABR0PGR6_GOSAR</name>
<reference evidence="1 2" key="1">
    <citation type="submission" date="2023-03" db="EMBL/GenBank/DDBJ databases">
        <title>WGS of Gossypium arboreum.</title>
        <authorList>
            <person name="Yu D."/>
        </authorList>
    </citation>
    <scope>NUCLEOTIDE SEQUENCE [LARGE SCALE GENOMIC DNA]</scope>
    <source>
        <tissue evidence="1">Leaf</tissue>
    </source>
</reference>